<evidence type="ECO:0000313" key="4">
    <source>
        <dbReference type="EMBL" id="WCO66929.1"/>
    </source>
</evidence>
<name>A0AAE9Y9M8_9ACTN</name>
<keyword evidence="1" id="KW-0560">Oxidoreductase</keyword>
<dbReference type="SUPFAM" id="SSF51905">
    <property type="entry name" value="FAD/NAD(P)-binding domain"/>
    <property type="match status" value="1"/>
</dbReference>
<evidence type="ECO:0000313" key="5">
    <source>
        <dbReference type="Proteomes" id="UP001216390"/>
    </source>
</evidence>
<feature type="domain" description="FAD dependent oxidoreductase" evidence="3">
    <location>
        <begin position="8"/>
        <end position="82"/>
    </location>
</feature>
<evidence type="ECO:0000256" key="1">
    <source>
        <dbReference type="ARBA" id="ARBA00023002"/>
    </source>
</evidence>
<dbReference type="InterPro" id="IPR036188">
    <property type="entry name" value="FAD/NAD-bd_sf"/>
</dbReference>
<dbReference type="KEGG" id="ima:PO878_20765"/>
<sequence length="479" mass="50511">MAPSSVPVAVVGGSVAGLSTALFLARRGHRVTVLEKDATPTPATAAEAGTWRRRATPQAAHSHAFLARSRAILAQEAPEVLATLAEAGVREARLAQVPPDGLGALVPAAGDDDLVVLNARRSTFEWALRRAAERAPGVDLRLGVGVEGVEVEADELRRVTGVLTDAGPVAADVVVDAGGKRSPVRGWAGVADDPVVEGDGPTPRVVPCGITYLTRFYRLRGAEPTPLNRGYTHGASYDRYSCLVFPADDGAFSLTFGVLPEDRDMRALRDPAAFDAAVAAIEDVAPWGDPDVAEPTSEVATMANLQNLLRPWVRGEPLGLHVVGDARSVTNPAHTRGTTLALATALHLAEAVDAHPGDVGAQTEAMAAFTSDELAAWVEDSVGQDADRLARWRPGTDPEPPLWRHRLTNGQAYLAAQRDPTAWRAFTRLQSTLARPAEVLDDPTVVAAAEEVAASGWRPARGAAPDHDDLVARARSVSA</sequence>
<dbReference type="AlphaFoldDB" id="A0AAE9Y9M8"/>
<dbReference type="PRINTS" id="PR00420">
    <property type="entry name" value="RNGMNOXGNASE"/>
</dbReference>
<dbReference type="EMBL" id="CP116942">
    <property type="protein sequence ID" value="WCO66929.1"/>
    <property type="molecule type" value="Genomic_DNA"/>
</dbReference>
<dbReference type="Proteomes" id="UP001216390">
    <property type="component" value="Chromosome"/>
</dbReference>
<gene>
    <name evidence="4" type="ORF">PO878_20765</name>
</gene>
<dbReference type="GO" id="GO:0004497">
    <property type="term" value="F:monooxygenase activity"/>
    <property type="evidence" value="ECO:0007669"/>
    <property type="project" value="UniProtKB-KW"/>
</dbReference>
<keyword evidence="2" id="KW-0503">Monooxygenase</keyword>
<dbReference type="Pfam" id="PF01266">
    <property type="entry name" value="DAO"/>
    <property type="match status" value="1"/>
</dbReference>
<dbReference type="PANTHER" id="PTHR13789">
    <property type="entry name" value="MONOOXYGENASE"/>
    <property type="match status" value="1"/>
</dbReference>
<dbReference type="Gene3D" id="3.50.50.60">
    <property type="entry name" value="FAD/NAD(P)-binding domain"/>
    <property type="match status" value="1"/>
</dbReference>
<accession>A0AAE9Y9M8</accession>
<keyword evidence="5" id="KW-1185">Reference proteome</keyword>
<dbReference type="RefSeq" id="WP_272736451.1">
    <property type="nucleotide sequence ID" value="NZ_CP116942.1"/>
</dbReference>
<dbReference type="InterPro" id="IPR006076">
    <property type="entry name" value="FAD-dep_OxRdtase"/>
</dbReference>
<organism evidence="4 5">
    <name type="scientific">Iamia majanohamensis</name>
    <dbReference type="NCBI Taxonomy" id="467976"/>
    <lineage>
        <taxon>Bacteria</taxon>
        <taxon>Bacillati</taxon>
        <taxon>Actinomycetota</taxon>
        <taxon>Acidimicrobiia</taxon>
        <taxon>Acidimicrobiales</taxon>
        <taxon>Iamiaceae</taxon>
        <taxon>Iamia</taxon>
    </lineage>
</organism>
<protein>
    <submittedName>
        <fullName evidence="4">FAD-dependent oxidoreductase</fullName>
    </submittedName>
</protein>
<proteinExistence type="predicted"/>
<reference evidence="4" key="1">
    <citation type="submission" date="2023-01" db="EMBL/GenBank/DDBJ databases">
        <title>The diversity of Class Acidimicrobiia in South China Sea sediment environments and the proposal of Iamia marina sp. nov., a novel species of the genus Iamia.</title>
        <authorList>
            <person name="He Y."/>
            <person name="Tian X."/>
        </authorList>
    </citation>
    <scope>NUCLEOTIDE SEQUENCE</scope>
    <source>
        <strain evidence="4">DSM 19957</strain>
    </source>
</reference>
<evidence type="ECO:0000256" key="2">
    <source>
        <dbReference type="ARBA" id="ARBA00023033"/>
    </source>
</evidence>
<dbReference type="PANTHER" id="PTHR13789:SF309">
    <property type="entry name" value="PUTATIVE (AFU_ORTHOLOGUE AFUA_6G14510)-RELATED"/>
    <property type="match status" value="1"/>
</dbReference>
<evidence type="ECO:0000259" key="3">
    <source>
        <dbReference type="Pfam" id="PF01266"/>
    </source>
</evidence>
<dbReference type="InterPro" id="IPR050493">
    <property type="entry name" value="FAD-dep_Monooxygenase_BioMet"/>
</dbReference>